<dbReference type="AlphaFoldDB" id="A0AAV2VRY6"/>
<evidence type="ECO:0000313" key="1">
    <source>
        <dbReference type="EMBL" id="CCO47431.1"/>
    </source>
</evidence>
<evidence type="ECO:0000313" key="2">
    <source>
        <dbReference type="Proteomes" id="UP000018211"/>
    </source>
</evidence>
<reference evidence="1 2" key="1">
    <citation type="journal article" date="2013" name="ISME J.">
        <title>Comparative genomics of pathogenic lineages of Vibrio nigripulchritudo identifies virulence-associated traits.</title>
        <authorList>
            <person name="Goudenege D."/>
            <person name="Labreuche Y."/>
            <person name="Krin E."/>
            <person name="Ansquer D."/>
            <person name="Mangenot S."/>
            <person name="Calteau A."/>
            <person name="Medigue C."/>
            <person name="Mazel D."/>
            <person name="Polz M.F."/>
            <person name="Le Roux F."/>
        </authorList>
    </citation>
    <scope>NUCLEOTIDE SEQUENCE [LARGE SCALE GENOMIC DNA]</scope>
    <source>
        <strain evidence="1 2">SOn1</strain>
    </source>
</reference>
<accession>A0AAV2VRY6</accession>
<name>A0AAV2VRY6_9VIBR</name>
<organism evidence="1 2">
    <name type="scientific">Vibrio nigripulchritudo SOn1</name>
    <dbReference type="NCBI Taxonomy" id="1238450"/>
    <lineage>
        <taxon>Bacteria</taxon>
        <taxon>Pseudomonadati</taxon>
        <taxon>Pseudomonadota</taxon>
        <taxon>Gammaproteobacteria</taxon>
        <taxon>Vibrionales</taxon>
        <taxon>Vibrionaceae</taxon>
        <taxon>Vibrio</taxon>
    </lineage>
</organism>
<comment type="caution">
    <text evidence="1">The sequence shown here is derived from an EMBL/GenBank/DDBJ whole genome shotgun (WGS) entry which is preliminary data.</text>
</comment>
<sequence>MSEVNMKRLLSNIPLAITILVCAGIPLILTLALSGAQIAHFNTNQAGSNKDRNPSGSFCYTIILLIISP</sequence>
<dbReference type="EMBL" id="CAOF01000120">
    <property type="protein sequence ID" value="CCO47431.1"/>
    <property type="molecule type" value="Genomic_DNA"/>
</dbReference>
<protein>
    <submittedName>
        <fullName evidence="1">Uncharacterized protein</fullName>
    </submittedName>
</protein>
<dbReference type="Proteomes" id="UP000018211">
    <property type="component" value="Unassembled WGS sequence"/>
</dbReference>
<proteinExistence type="predicted"/>
<gene>
    <name evidence="1" type="ORF">VIBNISOn1_30125</name>
</gene>